<organism evidence="1 2">
    <name type="scientific">Insulibacter thermoxylanivorax</name>
    <dbReference type="NCBI Taxonomy" id="2749268"/>
    <lineage>
        <taxon>Bacteria</taxon>
        <taxon>Bacillati</taxon>
        <taxon>Bacillota</taxon>
        <taxon>Bacilli</taxon>
        <taxon>Bacillales</taxon>
        <taxon>Paenibacillaceae</taxon>
        <taxon>Insulibacter</taxon>
    </lineage>
</organism>
<dbReference type="EMBL" id="BMAQ01000004">
    <property type="protein sequence ID" value="GFR37290.1"/>
    <property type="molecule type" value="Genomic_DNA"/>
</dbReference>
<sequence>MYGDGLYGLEVASSPNGYYLLHDNLIYYLDKDTMQPVILDNRPDHGCDHQPNSENCYAYVEQSATGLKFIQYYNSHLYIAETLFDPQISKAGWYMKLSRIDLDGKNRKEIKTFPIRPKSLAIHRGYIYYAIVSVSKENEEKLEIFRSSIQKPNEEELIYSGEADGIEDISPMTLTPFGNQVYWVGFGRRGYVTQRYDLITGEVATLWDRGDGSSSSYSTISDQRIYFSYFYGDPTDPRALVQYSSNLAGDDIQEEVTISQHPPIIYYFLKDQNYTYIRPVDGYADLLPQDVPYELAVFKDGKKIHALDLTPLTNFLDVYVGDERYMFVSYDDNTKSGFYYIDKQKFETQEAAFIPLLETVRTE</sequence>
<reference evidence="1" key="2">
    <citation type="journal article" date="2021" name="Data Brief">
        <title>Draft genome sequence data of the facultative, thermophilic, xylanolytic bacterium Paenibacillus sp. strain DA-C8.</title>
        <authorList>
            <person name="Chhe C."/>
            <person name="Uke A."/>
            <person name="Baramee S."/>
            <person name="Ungkulpasvich U."/>
            <person name="Tachaapaikoon C."/>
            <person name="Pason P."/>
            <person name="Waeonukul R."/>
            <person name="Ratanakhanokchai K."/>
            <person name="Kosugi A."/>
        </authorList>
    </citation>
    <scope>NUCLEOTIDE SEQUENCE</scope>
    <source>
        <strain evidence="1">DA-C8</strain>
    </source>
</reference>
<name>A0A916QAV9_9BACL</name>
<protein>
    <recommendedName>
        <fullName evidence="3">DUF5050 domain-containing protein</fullName>
    </recommendedName>
</protein>
<evidence type="ECO:0008006" key="3">
    <source>
        <dbReference type="Google" id="ProtNLM"/>
    </source>
</evidence>
<comment type="caution">
    <text evidence="1">The sequence shown here is derived from an EMBL/GenBank/DDBJ whole genome shotgun (WGS) entry which is preliminary data.</text>
</comment>
<proteinExistence type="predicted"/>
<dbReference type="SUPFAM" id="SSF63825">
    <property type="entry name" value="YWTD domain"/>
    <property type="match status" value="1"/>
</dbReference>
<gene>
    <name evidence="1" type="ORF">PRECH8_05860</name>
</gene>
<evidence type="ECO:0000313" key="2">
    <source>
        <dbReference type="Proteomes" id="UP000654993"/>
    </source>
</evidence>
<reference evidence="1" key="1">
    <citation type="submission" date="2020-08" db="EMBL/GenBank/DDBJ databases">
        <authorList>
            <person name="Uke A."/>
            <person name="Chhe C."/>
            <person name="Baramee S."/>
            <person name="Kosugi A."/>
        </authorList>
    </citation>
    <scope>NUCLEOTIDE SEQUENCE</scope>
    <source>
        <strain evidence="1">DA-C8</strain>
    </source>
</reference>
<dbReference type="Proteomes" id="UP000654993">
    <property type="component" value="Unassembled WGS sequence"/>
</dbReference>
<evidence type="ECO:0000313" key="1">
    <source>
        <dbReference type="EMBL" id="GFR37290.1"/>
    </source>
</evidence>
<accession>A0A916QAV9</accession>
<dbReference type="AlphaFoldDB" id="A0A916QAV9"/>
<keyword evidence="2" id="KW-1185">Reference proteome</keyword>